<comment type="subcellular location">
    <subcellularLocation>
        <location evidence="1">Cell membrane</location>
        <topology evidence="1">Multi-pass membrane protein</topology>
    </subcellularLocation>
</comment>
<reference evidence="8 9" key="1">
    <citation type="submission" date="2015-01" db="EMBL/GenBank/DDBJ databases">
        <title>Genome sequence of the beneficial rhizobacterium Pseudomonas fluorescens 2-79.</title>
        <authorList>
            <person name="Thuermer A."/>
            <person name="Daniel R."/>
        </authorList>
    </citation>
    <scope>NUCLEOTIDE SEQUENCE [LARGE SCALE GENOMIC DNA]</scope>
    <source>
        <strain evidence="8 9">2-79</strain>
    </source>
</reference>
<dbReference type="RefSeq" id="WP_015885950.1">
    <property type="nucleotide sequence ID" value="NZ_JXCQ01000003.1"/>
</dbReference>
<dbReference type="NCBIfam" id="TIGR00711">
    <property type="entry name" value="efflux_EmrB"/>
    <property type="match status" value="1"/>
</dbReference>
<dbReference type="GO" id="GO:0022857">
    <property type="term" value="F:transmembrane transporter activity"/>
    <property type="evidence" value="ECO:0007669"/>
    <property type="project" value="InterPro"/>
</dbReference>
<proteinExistence type="inferred from homology"/>
<gene>
    <name evidence="8" type="primary">stp_1</name>
    <name evidence="8" type="ORF">PFLU3_04440</name>
</gene>
<name>A0A0D0SQZ7_PSEFL</name>
<evidence type="ECO:0000256" key="1">
    <source>
        <dbReference type="ARBA" id="ARBA00004651"/>
    </source>
</evidence>
<protein>
    <submittedName>
        <fullName evidence="8">Stp_1 protein</fullName>
    </submittedName>
</protein>
<comment type="similarity">
    <text evidence="2">Belongs to the major facilitator superfamily. EmrB family.</text>
</comment>
<sequence>MNIDRSASDNPVTRRFPRIAALCAAYLGTFLATLDISVVNVALPTLQDALQTDISGLQWVVNAYTICLSAFMLSSGPIADRYGHKRAWLAGVGVFTVGSAVCAMASNLDLLLFGRAVQGVAGALLIPGALPILSHAFPDAEERAHVIGGWSAFSALALILGPLLGGLLLHGIGWQSIFVINLPLGMIAIGLGIWGIREHKQQARTALDPAGQVLSVVCLASLTYGLISIGQPGLNSLIPIAALAVALVVFILFMFVERCVDRPLLPLSLFRRRSFAVVNLASFTLGFSYYSCLFFFSIYLQTIQGLSVVETGWRMMPQFLVTGCVSILYGRLSAVMTSRRLLVAGYGVTALAMSTMVTFTAHTPYWIVGTLFGLLGLGAGLAVPATSMAVMTAAPIDRMGVASTTMNALRQMGMTIGVAFLGTLMSSEASRVLAAALRDQGVAKAPEIARYVIAHGVASSDSLIVSTLFVPAMEHGFHVAMMVSGLACALVALMLLITSFEADTLPSPPPKHTDGG</sequence>
<dbReference type="CDD" id="cd17321">
    <property type="entry name" value="MFS_MMR_MDR_like"/>
    <property type="match status" value="1"/>
</dbReference>
<dbReference type="InterPro" id="IPR011701">
    <property type="entry name" value="MFS"/>
</dbReference>
<dbReference type="PROSITE" id="PS50850">
    <property type="entry name" value="MFS"/>
    <property type="match status" value="1"/>
</dbReference>
<dbReference type="GO" id="GO:0005886">
    <property type="term" value="C:plasma membrane"/>
    <property type="evidence" value="ECO:0007669"/>
    <property type="project" value="UniProtKB-SubCell"/>
</dbReference>
<dbReference type="Proteomes" id="UP000032210">
    <property type="component" value="Unassembled WGS sequence"/>
</dbReference>
<evidence type="ECO:0000256" key="2">
    <source>
        <dbReference type="ARBA" id="ARBA00008537"/>
    </source>
</evidence>
<dbReference type="EMBL" id="JXCQ01000003">
    <property type="protein sequence ID" value="KIR24213.1"/>
    <property type="molecule type" value="Genomic_DNA"/>
</dbReference>
<dbReference type="Pfam" id="PF07690">
    <property type="entry name" value="MFS_1"/>
    <property type="match status" value="1"/>
</dbReference>
<organism evidence="8 9">
    <name type="scientific">Pseudomonas fluorescens</name>
    <dbReference type="NCBI Taxonomy" id="294"/>
    <lineage>
        <taxon>Bacteria</taxon>
        <taxon>Pseudomonadati</taxon>
        <taxon>Pseudomonadota</taxon>
        <taxon>Gammaproteobacteria</taxon>
        <taxon>Pseudomonadales</taxon>
        <taxon>Pseudomonadaceae</taxon>
        <taxon>Pseudomonas</taxon>
    </lineage>
</organism>
<evidence type="ECO:0000256" key="4">
    <source>
        <dbReference type="ARBA" id="ARBA00022475"/>
    </source>
</evidence>
<dbReference type="InterPro" id="IPR004638">
    <property type="entry name" value="EmrB-like"/>
</dbReference>
<evidence type="ECO:0000256" key="6">
    <source>
        <dbReference type="ARBA" id="ARBA00022989"/>
    </source>
</evidence>
<keyword evidence="6" id="KW-1133">Transmembrane helix</keyword>
<dbReference type="PANTHER" id="PTHR42718">
    <property type="entry name" value="MAJOR FACILITATOR SUPERFAMILY MULTIDRUG TRANSPORTER MFSC"/>
    <property type="match status" value="1"/>
</dbReference>
<keyword evidence="4" id="KW-1003">Cell membrane</keyword>
<evidence type="ECO:0000313" key="8">
    <source>
        <dbReference type="EMBL" id="KIR24213.1"/>
    </source>
</evidence>
<dbReference type="PATRIC" id="fig|294.125.peg.450"/>
<evidence type="ECO:0000256" key="5">
    <source>
        <dbReference type="ARBA" id="ARBA00022692"/>
    </source>
</evidence>
<dbReference type="InterPro" id="IPR036259">
    <property type="entry name" value="MFS_trans_sf"/>
</dbReference>
<dbReference type="Gene3D" id="1.20.1720.10">
    <property type="entry name" value="Multidrug resistance protein D"/>
    <property type="match status" value="1"/>
</dbReference>
<dbReference type="Gene3D" id="1.20.1250.20">
    <property type="entry name" value="MFS general substrate transporter like domains"/>
    <property type="match status" value="1"/>
</dbReference>
<evidence type="ECO:0000256" key="3">
    <source>
        <dbReference type="ARBA" id="ARBA00022448"/>
    </source>
</evidence>
<evidence type="ECO:0000256" key="7">
    <source>
        <dbReference type="ARBA" id="ARBA00023136"/>
    </source>
</evidence>
<dbReference type="PANTHER" id="PTHR42718:SF9">
    <property type="entry name" value="MAJOR FACILITATOR SUPERFAMILY MULTIDRUG TRANSPORTER MFSC"/>
    <property type="match status" value="1"/>
</dbReference>
<evidence type="ECO:0000313" key="9">
    <source>
        <dbReference type="Proteomes" id="UP000032210"/>
    </source>
</evidence>
<keyword evidence="7" id="KW-0472">Membrane</keyword>
<dbReference type="AlphaFoldDB" id="A0A0D0SQZ7"/>
<dbReference type="SUPFAM" id="SSF103473">
    <property type="entry name" value="MFS general substrate transporter"/>
    <property type="match status" value="1"/>
</dbReference>
<keyword evidence="5" id="KW-0812">Transmembrane</keyword>
<dbReference type="InterPro" id="IPR020846">
    <property type="entry name" value="MFS_dom"/>
</dbReference>
<keyword evidence="3" id="KW-0813">Transport</keyword>
<accession>A0A0D0SQZ7</accession>
<comment type="caution">
    <text evidence="8">The sequence shown here is derived from an EMBL/GenBank/DDBJ whole genome shotgun (WGS) entry which is preliminary data.</text>
</comment>